<dbReference type="AlphaFoldDB" id="A0A1S6YJH2"/>
<sequence>MMFVLLNTLRCVGQPHHGEWTEPAYHMLRLRSPGLMIGAIQDLSSLPSQRAMSFRKCAGLVSRTIFFRGLFLNLFRGVGKTHSEELFHKHVAIISADFLLRFPSNDCISPVEMGCVCCCTSQADVGDPVCFVAVGTVAILERTY</sequence>
<proteinExistence type="predicted"/>
<reference evidence="1" key="2">
    <citation type="submission" date="2017-02" db="EMBL/GenBank/DDBJ databases">
        <authorList>
            <person name="Lun Y.-Z."/>
            <person name="Pan Z.-P."/>
            <person name="Cheng J."/>
        </authorList>
    </citation>
    <scope>NUCLEOTIDE SEQUENCE</scope>
</reference>
<organism evidence="1">
    <name type="scientific">Homo sapiens</name>
    <name type="common">Human</name>
    <dbReference type="NCBI Taxonomy" id="9606"/>
    <lineage>
        <taxon>Eukaryota</taxon>
        <taxon>Metazoa</taxon>
        <taxon>Chordata</taxon>
        <taxon>Craniata</taxon>
        <taxon>Vertebrata</taxon>
        <taxon>Euteleostomi</taxon>
        <taxon>Mammalia</taxon>
        <taxon>Eutheria</taxon>
        <taxon>Euarchontoglires</taxon>
        <taxon>Primates</taxon>
        <taxon>Haplorrhini</taxon>
        <taxon>Catarrhini</taxon>
        <taxon>Hominidae</taxon>
        <taxon>Homo</taxon>
    </lineage>
</organism>
<dbReference type="EMBL" id="KY559104">
    <property type="protein sequence ID" value="AQX45471.1"/>
    <property type="molecule type" value="Transcribed_RNA"/>
</dbReference>
<name>A0A1S6YJH2_HUMAN</name>
<accession>A0A1S6YJH2</accession>
<protein>
    <submittedName>
        <fullName evidence="1">Hepatitis B virus DNA polymerase-transactivated pro-apoptotic protein</fullName>
    </submittedName>
</protein>
<reference evidence="1" key="1">
    <citation type="journal article" date="2016" name="Acta Virol.">
        <title>Downregulation of SWI5 and CTC1 genes: hepatitis B virus DNA polymerase transactivated protein 1-mediated inhibition of DNA repair.</title>
        <authorList>
            <person name="Yao X.K."/>
            <person name="Pan Z.P."/>
            <person name="Li Y."/>
            <person name="Lun Y.Z."/>
            <person name="Chi Q."/>
            <person name="Jiang S.J."/>
            <person name="Wang F."/>
            <person name="Sui W."/>
        </authorList>
    </citation>
    <scope>NUCLEOTIDE SEQUENCE</scope>
</reference>
<evidence type="ECO:0000313" key="1">
    <source>
        <dbReference type="EMBL" id="AQX45471.1"/>
    </source>
</evidence>